<accession>A0A5C5ZIA3</accession>
<evidence type="ECO:0000256" key="1">
    <source>
        <dbReference type="SAM" id="SignalP"/>
    </source>
</evidence>
<keyword evidence="3" id="KW-1185">Reference proteome</keyword>
<reference evidence="2 3" key="1">
    <citation type="submission" date="2019-02" db="EMBL/GenBank/DDBJ databases">
        <title>Deep-cultivation of Planctomycetes and their phenomic and genomic characterization uncovers novel biology.</title>
        <authorList>
            <person name="Wiegand S."/>
            <person name="Jogler M."/>
            <person name="Boedeker C."/>
            <person name="Pinto D."/>
            <person name="Vollmers J."/>
            <person name="Rivas-Marin E."/>
            <person name="Kohn T."/>
            <person name="Peeters S.H."/>
            <person name="Heuer A."/>
            <person name="Rast P."/>
            <person name="Oberbeckmann S."/>
            <person name="Bunk B."/>
            <person name="Jeske O."/>
            <person name="Meyerdierks A."/>
            <person name="Storesund J.E."/>
            <person name="Kallscheuer N."/>
            <person name="Luecker S."/>
            <person name="Lage O.M."/>
            <person name="Pohl T."/>
            <person name="Merkel B.J."/>
            <person name="Hornburger P."/>
            <person name="Mueller R.-W."/>
            <person name="Bruemmer F."/>
            <person name="Labrenz M."/>
            <person name="Spormann A.M."/>
            <person name="Op Den Camp H."/>
            <person name="Overmann J."/>
            <person name="Amann R."/>
            <person name="Jetten M.S.M."/>
            <person name="Mascher T."/>
            <person name="Medema M.H."/>
            <person name="Devos D.P."/>
            <person name="Kaster A.-K."/>
            <person name="Ovreas L."/>
            <person name="Rohde M."/>
            <person name="Galperin M.Y."/>
            <person name="Jogler C."/>
        </authorList>
    </citation>
    <scope>NUCLEOTIDE SEQUENCE [LARGE SCALE GENOMIC DNA]</scope>
    <source>
        <strain evidence="2 3">Mal64</strain>
    </source>
</reference>
<dbReference type="AlphaFoldDB" id="A0A5C5ZIA3"/>
<gene>
    <name evidence="2" type="ORF">Mal64_37480</name>
</gene>
<name>A0A5C5ZIA3_9BACT</name>
<proteinExistence type="predicted"/>
<keyword evidence="1" id="KW-0732">Signal</keyword>
<dbReference type="OrthoDB" id="250033at2"/>
<feature type="chain" id="PRO_5022974193" description="SLA1 homology domain-containing protein" evidence="1">
    <location>
        <begin position="25"/>
        <end position="291"/>
    </location>
</feature>
<dbReference type="Proteomes" id="UP000315440">
    <property type="component" value="Unassembled WGS sequence"/>
</dbReference>
<feature type="signal peptide" evidence="1">
    <location>
        <begin position="1"/>
        <end position="24"/>
    </location>
</feature>
<dbReference type="EMBL" id="SJPQ01000004">
    <property type="protein sequence ID" value="TWT86918.1"/>
    <property type="molecule type" value="Genomic_DNA"/>
</dbReference>
<dbReference type="RefSeq" id="WP_146403103.1">
    <property type="nucleotide sequence ID" value="NZ_SJPQ01000004.1"/>
</dbReference>
<evidence type="ECO:0008006" key="4">
    <source>
        <dbReference type="Google" id="ProtNLM"/>
    </source>
</evidence>
<evidence type="ECO:0000313" key="3">
    <source>
        <dbReference type="Proteomes" id="UP000315440"/>
    </source>
</evidence>
<sequence length="291" mass="32315" precursor="true">MLNRFFRTATLVAMIALMGADAWAAEKRDEKHTLRYKFRTGETLRWDVDQRSSVRNTMEGTTQQAQTKTTSLKVWKVIDVTPDGSIEFQNLVERVRMENKLPDRAEMVFDSTEDDAPPPGFEDAAKAVGVVLSSVTITPWGEVKSRDVKHHQPAADPNASITVLLPKEPVAVGDSWDEPQEVQVKLNGGGTKAIQCRRHFTLSSVENGVAVIKLQYQVLSSTTPEIDGQLAARQTDGQIRFDIDAGRVLSQRLDVDRRVLGYAGPSSSMHLVTRMEERLKTRAASVASKPK</sequence>
<evidence type="ECO:0000313" key="2">
    <source>
        <dbReference type="EMBL" id="TWT86918.1"/>
    </source>
</evidence>
<protein>
    <recommendedName>
        <fullName evidence="4">SLA1 homology domain-containing protein</fullName>
    </recommendedName>
</protein>
<comment type="caution">
    <text evidence="2">The sequence shown here is derived from an EMBL/GenBank/DDBJ whole genome shotgun (WGS) entry which is preliminary data.</text>
</comment>
<organism evidence="2 3">
    <name type="scientific">Pseudobythopirellula maris</name>
    <dbReference type="NCBI Taxonomy" id="2527991"/>
    <lineage>
        <taxon>Bacteria</taxon>
        <taxon>Pseudomonadati</taxon>
        <taxon>Planctomycetota</taxon>
        <taxon>Planctomycetia</taxon>
        <taxon>Pirellulales</taxon>
        <taxon>Lacipirellulaceae</taxon>
        <taxon>Pseudobythopirellula</taxon>
    </lineage>
</organism>